<organism evidence="2 3">
    <name type="scientific">Mesorhabditis belari</name>
    <dbReference type="NCBI Taxonomy" id="2138241"/>
    <lineage>
        <taxon>Eukaryota</taxon>
        <taxon>Metazoa</taxon>
        <taxon>Ecdysozoa</taxon>
        <taxon>Nematoda</taxon>
        <taxon>Chromadorea</taxon>
        <taxon>Rhabditida</taxon>
        <taxon>Rhabditina</taxon>
        <taxon>Rhabditomorpha</taxon>
        <taxon>Rhabditoidea</taxon>
        <taxon>Rhabditidae</taxon>
        <taxon>Mesorhabditinae</taxon>
        <taxon>Mesorhabditis</taxon>
    </lineage>
</organism>
<evidence type="ECO:0000256" key="1">
    <source>
        <dbReference type="SAM" id="SignalP"/>
    </source>
</evidence>
<protein>
    <submittedName>
        <fullName evidence="3">Uncharacterized protein</fullName>
    </submittedName>
</protein>
<evidence type="ECO:0000313" key="2">
    <source>
        <dbReference type="Proteomes" id="UP000887575"/>
    </source>
</evidence>
<reference evidence="3" key="1">
    <citation type="submission" date="2024-02" db="UniProtKB">
        <authorList>
            <consortium name="WormBaseParasite"/>
        </authorList>
    </citation>
    <scope>IDENTIFICATION</scope>
</reference>
<feature type="chain" id="PRO_5042002193" evidence="1">
    <location>
        <begin position="16"/>
        <end position="695"/>
    </location>
</feature>
<sequence length="695" mass="77866">MRLIYLFFFVSLSFADDLLKLSPADYDNFLFRDDKTAAQVVISKANPNSATIQTRFLVAFPAGNSGALAMFNLTKPNGNPLNPVIQLVDGSLKSIAKDNNFTGLIGQFTLDQDSYIMMPVMGSVRTLRDFSEAGVKHDEMVPTGFQQTPNSISFNYIFLDKETSMNFTLSTTNTDKFPLFDSPTGRTDLPAGTFDFEITFNIASLNPLPVDKLIRSERKDLLTNINAKTLAFLTYKDKFLAGGWHFLTYFGRDSLISTRLLLPILSSEATEAAMGAVFDRMNSENGELCHEETIGDYATYINQQNKQPQLGSTPFYDYKMMDTNFQLLPLLASYFLDETTGKDRATAFLANQKGSQTYQMLLEKNVNLVLGHAKKFADDPSTFANLVQIKQDQPVGNWRDSDTGLGYGRFPYDINVAMVPSYLETTASNYRKVWEDKALQFFFVKPKQPKDSLAKYLEKLSLPSTLYSVVDDVPATIHALSLKADGSPVVVMHSDISFNLMYHNALTTDYMRYVLDAMKPFPRGLMMDGVGLLIANPAYDYDNQTNWDTFSRKAYHGSCVWAFQQSMLLMGIDRQLNLCSLDTKPDWCNDQSVVSSLKLAQCNLWTVITQNPLAGTEETWSWDYDNDSSKFVIKTPSELSSKAMESDAVQLWSFVLLAANQPAGCPSTPTTTPKLGVTHLNLFVLCLVLIAEFFF</sequence>
<evidence type="ECO:0000313" key="3">
    <source>
        <dbReference type="WBParaSite" id="MBELARI_LOCUS15724"/>
    </source>
</evidence>
<proteinExistence type="predicted"/>
<keyword evidence="1" id="KW-0732">Signal</keyword>
<dbReference type="Proteomes" id="UP000887575">
    <property type="component" value="Unassembled WGS sequence"/>
</dbReference>
<accession>A0AAF3EP90</accession>
<dbReference type="WBParaSite" id="MBELARI_LOCUS15724">
    <property type="protein sequence ID" value="MBELARI_LOCUS15724"/>
    <property type="gene ID" value="MBELARI_LOCUS15724"/>
</dbReference>
<feature type="signal peptide" evidence="1">
    <location>
        <begin position="1"/>
        <end position="15"/>
    </location>
</feature>
<name>A0AAF3EP90_9BILA</name>
<dbReference type="AlphaFoldDB" id="A0AAF3EP90"/>
<keyword evidence="2" id="KW-1185">Reference proteome</keyword>